<evidence type="ECO:0000256" key="1">
    <source>
        <dbReference type="SAM" id="Phobius"/>
    </source>
</evidence>
<sequence length="91" mass="9872">MTGLIELCHILLSVLLGGNMSAWVRSLRISKWGLASLVGRIIVGTWLLPVIVRTSYGRGWAMAGNGHWHSGLSTRAIAAAVTQIYLTARSR</sequence>
<evidence type="ECO:0000313" key="3">
    <source>
        <dbReference type="Proteomes" id="UP000499080"/>
    </source>
</evidence>
<organism evidence="2 3">
    <name type="scientific">Araneus ventricosus</name>
    <name type="common">Orbweaver spider</name>
    <name type="synonym">Epeira ventricosa</name>
    <dbReference type="NCBI Taxonomy" id="182803"/>
    <lineage>
        <taxon>Eukaryota</taxon>
        <taxon>Metazoa</taxon>
        <taxon>Ecdysozoa</taxon>
        <taxon>Arthropoda</taxon>
        <taxon>Chelicerata</taxon>
        <taxon>Arachnida</taxon>
        <taxon>Araneae</taxon>
        <taxon>Araneomorphae</taxon>
        <taxon>Entelegynae</taxon>
        <taxon>Araneoidea</taxon>
        <taxon>Araneidae</taxon>
        <taxon>Araneus</taxon>
    </lineage>
</organism>
<protein>
    <submittedName>
        <fullName evidence="2">Uncharacterized protein</fullName>
    </submittedName>
</protein>
<dbReference type="Proteomes" id="UP000499080">
    <property type="component" value="Unassembled WGS sequence"/>
</dbReference>
<keyword evidence="1" id="KW-1133">Transmembrane helix</keyword>
<name>A0A4Y2GX43_ARAVE</name>
<reference evidence="2 3" key="1">
    <citation type="journal article" date="2019" name="Sci. Rep.">
        <title>Orb-weaving spider Araneus ventricosus genome elucidates the spidroin gene catalogue.</title>
        <authorList>
            <person name="Kono N."/>
            <person name="Nakamura H."/>
            <person name="Ohtoshi R."/>
            <person name="Moran D.A.P."/>
            <person name="Shinohara A."/>
            <person name="Yoshida Y."/>
            <person name="Fujiwara M."/>
            <person name="Mori M."/>
            <person name="Tomita M."/>
            <person name="Arakawa K."/>
        </authorList>
    </citation>
    <scope>NUCLEOTIDE SEQUENCE [LARGE SCALE GENOMIC DNA]</scope>
</reference>
<evidence type="ECO:0000313" key="2">
    <source>
        <dbReference type="EMBL" id="GBM58063.1"/>
    </source>
</evidence>
<dbReference type="EMBL" id="BGPR01001620">
    <property type="protein sequence ID" value="GBM58063.1"/>
    <property type="molecule type" value="Genomic_DNA"/>
</dbReference>
<keyword evidence="1" id="KW-0812">Transmembrane</keyword>
<accession>A0A4Y2GX43</accession>
<proteinExistence type="predicted"/>
<comment type="caution">
    <text evidence="2">The sequence shown here is derived from an EMBL/GenBank/DDBJ whole genome shotgun (WGS) entry which is preliminary data.</text>
</comment>
<feature type="transmembrane region" description="Helical" evidence="1">
    <location>
        <begin position="32"/>
        <end position="52"/>
    </location>
</feature>
<dbReference type="AlphaFoldDB" id="A0A4Y2GX43"/>
<keyword evidence="3" id="KW-1185">Reference proteome</keyword>
<gene>
    <name evidence="2" type="ORF">AVEN_222828_1</name>
</gene>
<keyword evidence="1" id="KW-0472">Membrane</keyword>